<accession>A0A0C3QLX4</accession>
<dbReference type="Proteomes" id="UP000054248">
    <property type="component" value="Unassembled WGS sequence"/>
</dbReference>
<proteinExistence type="predicted"/>
<dbReference type="EMBL" id="KN823004">
    <property type="protein sequence ID" value="KIO27734.1"/>
    <property type="molecule type" value="Genomic_DNA"/>
</dbReference>
<gene>
    <name evidence="2" type="ORF">M407DRAFT_23046</name>
</gene>
<name>A0A0C3QLX4_9AGAM</name>
<evidence type="ECO:0000313" key="3">
    <source>
        <dbReference type="Proteomes" id="UP000054248"/>
    </source>
</evidence>
<protein>
    <submittedName>
        <fullName evidence="2">Uncharacterized protein</fullName>
    </submittedName>
</protein>
<dbReference type="HOGENOM" id="CLU_600191_0_0_1"/>
<reference evidence="3" key="2">
    <citation type="submission" date="2015-01" db="EMBL/GenBank/DDBJ databases">
        <title>Evolutionary Origins and Diversification of the Mycorrhizal Mutualists.</title>
        <authorList>
            <consortium name="DOE Joint Genome Institute"/>
            <consortium name="Mycorrhizal Genomics Consortium"/>
            <person name="Kohler A."/>
            <person name="Kuo A."/>
            <person name="Nagy L.G."/>
            <person name="Floudas D."/>
            <person name="Copeland A."/>
            <person name="Barry K.W."/>
            <person name="Cichocki N."/>
            <person name="Veneault-Fourrey C."/>
            <person name="LaButti K."/>
            <person name="Lindquist E.A."/>
            <person name="Lipzen A."/>
            <person name="Lundell T."/>
            <person name="Morin E."/>
            <person name="Murat C."/>
            <person name="Riley R."/>
            <person name="Ohm R."/>
            <person name="Sun H."/>
            <person name="Tunlid A."/>
            <person name="Henrissat B."/>
            <person name="Grigoriev I.V."/>
            <person name="Hibbett D.S."/>
            <person name="Martin F."/>
        </authorList>
    </citation>
    <scope>NUCLEOTIDE SEQUENCE [LARGE SCALE GENOMIC DNA]</scope>
    <source>
        <strain evidence="3">MUT 4182</strain>
    </source>
</reference>
<sequence>MSDTPPSDEGLDDLIRELIDDPTSLGQREAWESYIFTPNITNGRPTPSGRWRRGNNSTEVATVRLFGWVHSESMLGTYGSMEHTRARWFTPANMARTQKQILVLCLPSDIPPRSAAARYMNIQARNAYYVLRTKAGLPDLDWVMEDESREVAPQNRTHWWITSAGSSTYINLTSKLWQDVDGKGKMGGSLPRNLYGQQASSAPDFDHYTMATWPNPKNYDYANDPAALNYQLAPLDAFDENDNRISRANFQTALRPGTAVVVDVTMALWRIKDTPKDDPSNAPETVTDTFQLIMQQIKVVKPMPNPFEGAVFMDDLGPDLVPPPIPSRKRRAATPTLELSPPTKRPLPSTPSKIRSCAPKIKSGSPPDYASVAGPSSSRVAGPSSAGSSSAHAAHAELPSMMMSPALHPTSARPDRSPEDDYLLIYDLEEQPDETMDASSSKTKHKNKGKGKGKAK</sequence>
<feature type="compositionally biased region" description="Low complexity" evidence="1">
    <location>
        <begin position="373"/>
        <end position="393"/>
    </location>
</feature>
<feature type="compositionally biased region" description="Acidic residues" evidence="1">
    <location>
        <begin position="420"/>
        <end position="436"/>
    </location>
</feature>
<feature type="compositionally biased region" description="Basic residues" evidence="1">
    <location>
        <begin position="442"/>
        <end position="456"/>
    </location>
</feature>
<reference evidence="2 3" key="1">
    <citation type="submission" date="2014-04" db="EMBL/GenBank/DDBJ databases">
        <authorList>
            <consortium name="DOE Joint Genome Institute"/>
            <person name="Kuo A."/>
            <person name="Girlanda M."/>
            <person name="Perotto S."/>
            <person name="Kohler A."/>
            <person name="Nagy L.G."/>
            <person name="Floudas D."/>
            <person name="Copeland A."/>
            <person name="Barry K.W."/>
            <person name="Cichocki N."/>
            <person name="Veneault-Fourrey C."/>
            <person name="LaButti K."/>
            <person name="Lindquist E.A."/>
            <person name="Lipzen A."/>
            <person name="Lundell T."/>
            <person name="Morin E."/>
            <person name="Murat C."/>
            <person name="Sun H."/>
            <person name="Tunlid A."/>
            <person name="Henrissat B."/>
            <person name="Grigoriev I.V."/>
            <person name="Hibbett D.S."/>
            <person name="Martin F."/>
            <person name="Nordberg H.P."/>
            <person name="Cantor M.N."/>
            <person name="Hua S.X."/>
        </authorList>
    </citation>
    <scope>NUCLEOTIDE SEQUENCE [LARGE SCALE GENOMIC DNA]</scope>
    <source>
        <strain evidence="2 3">MUT 4182</strain>
    </source>
</reference>
<dbReference type="AlphaFoldDB" id="A0A0C3QLX4"/>
<organism evidence="2 3">
    <name type="scientific">Tulasnella calospora MUT 4182</name>
    <dbReference type="NCBI Taxonomy" id="1051891"/>
    <lineage>
        <taxon>Eukaryota</taxon>
        <taxon>Fungi</taxon>
        <taxon>Dikarya</taxon>
        <taxon>Basidiomycota</taxon>
        <taxon>Agaricomycotina</taxon>
        <taxon>Agaricomycetes</taxon>
        <taxon>Cantharellales</taxon>
        <taxon>Tulasnellaceae</taxon>
        <taxon>Tulasnella</taxon>
    </lineage>
</organism>
<feature type="region of interest" description="Disordered" evidence="1">
    <location>
        <begin position="322"/>
        <end position="456"/>
    </location>
</feature>
<evidence type="ECO:0000256" key="1">
    <source>
        <dbReference type="SAM" id="MobiDB-lite"/>
    </source>
</evidence>
<keyword evidence="3" id="KW-1185">Reference proteome</keyword>
<evidence type="ECO:0000313" key="2">
    <source>
        <dbReference type="EMBL" id="KIO27734.1"/>
    </source>
</evidence>
<dbReference type="OrthoDB" id="10374191at2759"/>